<comment type="caution">
    <text evidence="2">The sequence shown here is derived from an EMBL/GenBank/DDBJ whole genome shotgun (WGS) entry which is preliminary data.</text>
</comment>
<dbReference type="Proteomes" id="UP000240830">
    <property type="component" value="Unassembled WGS sequence"/>
</dbReference>
<evidence type="ECO:0000313" key="3">
    <source>
        <dbReference type="Proteomes" id="UP000240830"/>
    </source>
</evidence>
<comment type="similarity">
    <text evidence="1">In the N-terminal section; belongs to the glycosyltransferase 20 family.</text>
</comment>
<accession>A0A2H9TQ01</accession>
<dbReference type="Pfam" id="PF02358">
    <property type="entry name" value="Trehalose_PPase"/>
    <property type="match status" value="1"/>
</dbReference>
<dbReference type="GO" id="GO:0004805">
    <property type="term" value="F:trehalose-phosphatase activity"/>
    <property type="evidence" value="ECO:0007669"/>
    <property type="project" value="TreeGrafter"/>
</dbReference>
<name>A0A2H9TQ01_9FUNG</name>
<dbReference type="FunFam" id="3.30.70.1020:FF:000001">
    <property type="entry name" value="Alpha,alpha-trehalose-phosphate synthase [UDP-forming] 1"/>
    <property type="match status" value="1"/>
</dbReference>
<gene>
    <name evidence="2" type="ORF">PSACC_00419</name>
</gene>
<keyword evidence="3" id="KW-1185">Reference proteome</keyword>
<dbReference type="GO" id="GO:0005992">
    <property type="term" value="P:trehalose biosynthetic process"/>
    <property type="evidence" value="ECO:0007669"/>
    <property type="project" value="InterPro"/>
</dbReference>
<dbReference type="EMBL" id="MTSL01000041">
    <property type="protein sequence ID" value="PJF19812.1"/>
    <property type="molecule type" value="Genomic_DNA"/>
</dbReference>
<dbReference type="Gene3D" id="3.40.50.2000">
    <property type="entry name" value="Glycogen Phosphorylase B"/>
    <property type="match status" value="2"/>
</dbReference>
<sequence>MGDKERRVLVAANYLPYTTTYLDIAKSAVDNNNAYLTTKPFHVRPTFACHLESPLIDGGDIANRPRNDNRRRSLDRMTATLLGIQADDSSPTGHPHDFSTPIPSPTIRPLKNAFVPDGMPAISSSVSSVDSFLIAEPYTDSGQDTWEIRPYFGGNSGLTNAISALKNRLWIGTLAGDLPSDLSEKERVLDKLNADYRCHVIDGNFDDHVRFCKRTMWPIFHNLLPDQQLALQATSSQGDWRAYVRTNQCFADKIIQIYEPDDVIWINDYHLLLVPQMVRTALPNATIGVFLHVPFPTSEIFRCLPVRQEILEGILASDLVGFQTYGYARHFFQCCTRILGYACTPRGVQVEGRIVPIGIFPIGIDPGRIEKRLALREITEMTNHIMEKYQGKKIIIARDKVDPVKGIRQKILGFMQFLRDNAEWRGRAILYQMAVAGHGKYLQSVMDLADEVNTRFGNLDYCPVVISTQEVSFEQYLALLGSADVCLITSLRDGMNLTSHEYVLCQQGKFGTVIISEFAGTSSTFGAALRDVADAILVALEMDEQEKRERHGSLLRNVRSNTANTWAASFLASLITQSDIERQRQSLVAPLINQISFCRDYQSVNSIEDGKRLFIIDYDALMPGFKNIPASLELLKELKSCLSLLSSDENIVALISERSAEQMDHTFSGFDHLVLCAEDGYCIRLSKDAEWKCCVNDPDPHWWERVQTILEYYTERTPGSWFERKSAAYIWHYENADPVFGERQAKECQAHIQDTIGSNFPVHAVSCQKRLRIRLLSLGQRQAIGNVLKSVLKGDHKVGFLSIFVKSRDEEELYTFCHEMIGRCLGLLPGASPSALSPNSSSPNVRRLCSYEADCPIYVCAIGDTNTADADQRIANAATLFNLLKYTAQ</sequence>
<dbReference type="SUPFAM" id="SSF56784">
    <property type="entry name" value="HAD-like"/>
    <property type="match status" value="1"/>
</dbReference>
<dbReference type="InterPro" id="IPR036412">
    <property type="entry name" value="HAD-like_sf"/>
</dbReference>
<evidence type="ECO:0000256" key="1">
    <source>
        <dbReference type="ARBA" id="ARBA00005409"/>
    </source>
</evidence>
<dbReference type="OrthoDB" id="755951at2759"/>
<dbReference type="PANTHER" id="PTHR10788">
    <property type="entry name" value="TREHALOSE-6-PHOSPHATE SYNTHASE"/>
    <property type="match status" value="1"/>
</dbReference>
<dbReference type="GO" id="GO:0005946">
    <property type="term" value="C:alpha,alpha-trehalose-phosphate synthase complex (UDP-forming)"/>
    <property type="evidence" value="ECO:0007669"/>
    <property type="project" value="TreeGrafter"/>
</dbReference>
<dbReference type="InterPro" id="IPR001830">
    <property type="entry name" value="Glyco_trans_20"/>
</dbReference>
<evidence type="ECO:0000313" key="2">
    <source>
        <dbReference type="EMBL" id="PJF19812.1"/>
    </source>
</evidence>
<reference evidence="2 3" key="1">
    <citation type="submission" date="2016-10" db="EMBL/GenBank/DDBJ databases">
        <title>The genome of Paramicrosporidium saccamoebae is the missing link in understanding Cryptomycota and Microsporidia evolution.</title>
        <authorList>
            <person name="Quandt C.A."/>
            <person name="Beaudet D."/>
            <person name="Corsaro D."/>
            <person name="Michel R."/>
            <person name="Corradi N."/>
            <person name="James T."/>
        </authorList>
    </citation>
    <scope>NUCLEOTIDE SEQUENCE [LARGE SCALE GENOMIC DNA]</scope>
    <source>
        <strain evidence="2 3">KSL3</strain>
    </source>
</reference>
<dbReference type="STRING" id="1246581.A0A2H9TQ01"/>
<dbReference type="Pfam" id="PF00982">
    <property type="entry name" value="Glyco_transf_20"/>
    <property type="match status" value="1"/>
</dbReference>
<dbReference type="PANTHER" id="PTHR10788:SF15">
    <property type="entry name" value="TREHALOSE SYNTHASE COMPLEX REGULATORY SUBUNIT TPS3-RELATED"/>
    <property type="match status" value="1"/>
</dbReference>
<dbReference type="GO" id="GO:0003825">
    <property type="term" value="F:alpha,alpha-trehalose-phosphate synthase (UDP-forming) activity"/>
    <property type="evidence" value="ECO:0007669"/>
    <property type="project" value="TreeGrafter"/>
</dbReference>
<dbReference type="GO" id="GO:0005829">
    <property type="term" value="C:cytosol"/>
    <property type="evidence" value="ECO:0007669"/>
    <property type="project" value="TreeGrafter"/>
</dbReference>
<organism evidence="2 3">
    <name type="scientific">Paramicrosporidium saccamoebae</name>
    <dbReference type="NCBI Taxonomy" id="1246581"/>
    <lineage>
        <taxon>Eukaryota</taxon>
        <taxon>Fungi</taxon>
        <taxon>Fungi incertae sedis</taxon>
        <taxon>Cryptomycota</taxon>
        <taxon>Cryptomycota incertae sedis</taxon>
        <taxon>Paramicrosporidium</taxon>
    </lineage>
</organism>
<dbReference type="InterPro" id="IPR003337">
    <property type="entry name" value="Trehalose_PPase"/>
</dbReference>
<dbReference type="SUPFAM" id="SSF53756">
    <property type="entry name" value="UDP-Glycosyltransferase/glycogen phosphorylase"/>
    <property type="match status" value="1"/>
</dbReference>
<dbReference type="CDD" id="cd03788">
    <property type="entry name" value="GT20_TPS"/>
    <property type="match status" value="1"/>
</dbReference>
<dbReference type="AlphaFoldDB" id="A0A2H9TQ01"/>
<protein>
    <submittedName>
        <fullName evidence="2">Tsl1p</fullName>
    </submittedName>
</protein>
<proteinExistence type="inferred from homology"/>